<evidence type="ECO:0000256" key="5">
    <source>
        <dbReference type="HAMAP-Rule" id="MF_01804"/>
    </source>
</evidence>
<sequence>MNNIKQIVKALLFAWGDPLDIKVISEICEIELDEAETMIEQLRNDMDSSNDGLKIIRMNSTYQLISRDIYFDYVKKLLSDKTKNSLSNASIETLSIIAYKQPVTKMEIEKIRSVKSDGPVNTLLDRGLIEEVGRLDTPGKPILYGTTDIFLRSFGIEDLSELPNINMDIDIERQDNGESEIK</sequence>
<name>A0A9E7DIB0_9FIRM</name>
<comment type="function">
    <text evidence="5">Participates in chromosomal partition during cell division. May act via the formation of a condensin-like complex containing Smc and ScpA that pull DNA away from mid-cell into both cell halves.</text>
</comment>
<dbReference type="AlphaFoldDB" id="A0A9E7DIB0"/>
<dbReference type="GO" id="GO:0051304">
    <property type="term" value="P:chromosome separation"/>
    <property type="evidence" value="ECO:0007669"/>
    <property type="project" value="InterPro"/>
</dbReference>
<dbReference type="GO" id="GO:0051301">
    <property type="term" value="P:cell division"/>
    <property type="evidence" value="ECO:0007669"/>
    <property type="project" value="UniProtKB-KW"/>
</dbReference>
<evidence type="ECO:0000256" key="1">
    <source>
        <dbReference type="ARBA" id="ARBA00022490"/>
    </source>
</evidence>
<keyword evidence="3 5" id="KW-0159">Chromosome partition</keyword>
<keyword evidence="8" id="KW-1185">Reference proteome</keyword>
<gene>
    <name evidence="5 7" type="primary">scpB</name>
    <name evidence="7" type="ORF">M1R53_04190</name>
</gene>
<dbReference type="EMBL" id="CP096649">
    <property type="protein sequence ID" value="UQK58445.1"/>
    <property type="molecule type" value="Genomic_DNA"/>
</dbReference>
<dbReference type="InterPro" id="IPR036388">
    <property type="entry name" value="WH-like_DNA-bd_sf"/>
</dbReference>
<protein>
    <recommendedName>
        <fullName evidence="5">Segregation and condensation protein B</fullName>
    </recommendedName>
</protein>
<evidence type="ECO:0000256" key="6">
    <source>
        <dbReference type="SAM" id="Coils"/>
    </source>
</evidence>
<dbReference type="NCBIfam" id="TIGR00281">
    <property type="entry name" value="SMC-Scp complex subunit ScpB"/>
    <property type="match status" value="1"/>
</dbReference>
<dbReference type="HAMAP" id="MF_01804">
    <property type="entry name" value="ScpB"/>
    <property type="match status" value="1"/>
</dbReference>
<dbReference type="GO" id="GO:0006260">
    <property type="term" value="P:DNA replication"/>
    <property type="evidence" value="ECO:0007669"/>
    <property type="project" value="UniProtKB-UniRule"/>
</dbReference>
<dbReference type="SUPFAM" id="SSF46785">
    <property type="entry name" value="Winged helix' DNA-binding domain"/>
    <property type="match status" value="2"/>
</dbReference>
<dbReference type="KEGG" id="fms:M1R53_04190"/>
<evidence type="ECO:0000313" key="8">
    <source>
        <dbReference type="Proteomes" id="UP000831151"/>
    </source>
</evidence>
<dbReference type="PIRSF" id="PIRSF019345">
    <property type="entry name" value="ScpB"/>
    <property type="match status" value="1"/>
</dbReference>
<keyword evidence="1 5" id="KW-0963">Cytoplasm</keyword>
<accession>A0A9E7DIB0</accession>
<dbReference type="InterPro" id="IPR005234">
    <property type="entry name" value="ScpB_csome_segregation"/>
</dbReference>
<comment type="subunit">
    <text evidence="5">Homodimer. Homodimerization may be required to stabilize the binding of ScpA to the Smc head domains. Component of a cohesin-like complex composed of ScpA, ScpB and the Smc homodimer, in which ScpA and ScpB bind to the head domain of Smc. The presence of the three proteins is required for the association of the complex with DNA.</text>
</comment>
<evidence type="ECO:0000256" key="3">
    <source>
        <dbReference type="ARBA" id="ARBA00022829"/>
    </source>
</evidence>
<dbReference type="Gene3D" id="1.10.10.10">
    <property type="entry name" value="Winged helix-like DNA-binding domain superfamily/Winged helix DNA-binding domain"/>
    <property type="match status" value="2"/>
</dbReference>
<comment type="subcellular location">
    <subcellularLocation>
        <location evidence="5">Cytoplasm</location>
    </subcellularLocation>
    <text evidence="5">Associated with two foci at the outer edges of the nucleoid region in young cells, and at four foci within both cell halves in older cells.</text>
</comment>
<dbReference type="PANTHER" id="PTHR34298">
    <property type="entry name" value="SEGREGATION AND CONDENSATION PROTEIN B"/>
    <property type="match status" value="1"/>
</dbReference>
<feature type="coiled-coil region" evidence="6">
    <location>
        <begin position="25"/>
        <end position="52"/>
    </location>
</feature>
<evidence type="ECO:0000256" key="4">
    <source>
        <dbReference type="ARBA" id="ARBA00023306"/>
    </source>
</evidence>
<dbReference type="InterPro" id="IPR036390">
    <property type="entry name" value="WH_DNA-bd_sf"/>
</dbReference>
<comment type="similarity">
    <text evidence="5">Belongs to the ScpB family.</text>
</comment>
<dbReference type="Proteomes" id="UP000831151">
    <property type="component" value="Chromosome"/>
</dbReference>
<keyword evidence="2 5" id="KW-0132">Cell division</keyword>
<evidence type="ECO:0000256" key="2">
    <source>
        <dbReference type="ARBA" id="ARBA00022618"/>
    </source>
</evidence>
<keyword evidence="6" id="KW-0175">Coiled coil</keyword>
<keyword evidence="4 5" id="KW-0131">Cell cycle</keyword>
<proteinExistence type="inferred from homology"/>
<organism evidence="7 8">
    <name type="scientific">Fenollaria massiliensis</name>
    <dbReference type="NCBI Taxonomy" id="938288"/>
    <lineage>
        <taxon>Bacteria</taxon>
        <taxon>Bacillati</taxon>
        <taxon>Bacillota</taxon>
        <taxon>Clostridia</taxon>
        <taxon>Eubacteriales</taxon>
        <taxon>Fenollaria</taxon>
    </lineage>
</organism>
<dbReference type="RefSeq" id="WP_249242086.1">
    <property type="nucleotide sequence ID" value="NZ_CP096649.1"/>
</dbReference>
<evidence type="ECO:0000313" key="7">
    <source>
        <dbReference type="EMBL" id="UQK58445.1"/>
    </source>
</evidence>
<reference evidence="7" key="1">
    <citation type="submission" date="2022-04" db="EMBL/GenBank/DDBJ databases">
        <title>Complete genome sequences of Ezakiella coagulans and Fenollaria massiliensis.</title>
        <authorList>
            <person name="France M.T."/>
            <person name="Clifford J."/>
            <person name="Narina S."/>
            <person name="Rutt L."/>
            <person name="Ravel J."/>
        </authorList>
    </citation>
    <scope>NUCLEOTIDE SEQUENCE</scope>
    <source>
        <strain evidence="7">C0061C2</strain>
    </source>
</reference>
<dbReference type="GO" id="GO:0005737">
    <property type="term" value="C:cytoplasm"/>
    <property type="evidence" value="ECO:0007669"/>
    <property type="project" value="UniProtKB-SubCell"/>
</dbReference>
<dbReference type="PANTHER" id="PTHR34298:SF2">
    <property type="entry name" value="SEGREGATION AND CONDENSATION PROTEIN B"/>
    <property type="match status" value="1"/>
</dbReference>
<dbReference type="Pfam" id="PF04079">
    <property type="entry name" value="SMC_ScpB"/>
    <property type="match status" value="1"/>
</dbReference>